<reference evidence="1 2" key="1">
    <citation type="journal article" date="2021" name="Commun. Biol.">
        <title>The genome of Shorea leprosula (Dipterocarpaceae) highlights the ecological relevance of drought in aseasonal tropical rainforests.</title>
        <authorList>
            <person name="Ng K.K.S."/>
            <person name="Kobayashi M.J."/>
            <person name="Fawcett J.A."/>
            <person name="Hatakeyama M."/>
            <person name="Paape T."/>
            <person name="Ng C.H."/>
            <person name="Ang C.C."/>
            <person name="Tnah L.H."/>
            <person name="Lee C.T."/>
            <person name="Nishiyama T."/>
            <person name="Sese J."/>
            <person name="O'Brien M.J."/>
            <person name="Copetti D."/>
            <person name="Mohd Noor M.I."/>
            <person name="Ong R.C."/>
            <person name="Putra M."/>
            <person name="Sireger I.Z."/>
            <person name="Indrioko S."/>
            <person name="Kosugi Y."/>
            <person name="Izuno A."/>
            <person name="Isagi Y."/>
            <person name="Lee S.L."/>
            <person name="Shimizu K.K."/>
        </authorList>
    </citation>
    <scope>NUCLEOTIDE SEQUENCE [LARGE SCALE GENOMIC DNA]</scope>
    <source>
        <strain evidence="1">214</strain>
    </source>
</reference>
<evidence type="ECO:0000313" key="1">
    <source>
        <dbReference type="EMBL" id="GKU89433.1"/>
    </source>
</evidence>
<organism evidence="1 2">
    <name type="scientific">Rubroshorea leprosula</name>
    <dbReference type="NCBI Taxonomy" id="152421"/>
    <lineage>
        <taxon>Eukaryota</taxon>
        <taxon>Viridiplantae</taxon>
        <taxon>Streptophyta</taxon>
        <taxon>Embryophyta</taxon>
        <taxon>Tracheophyta</taxon>
        <taxon>Spermatophyta</taxon>
        <taxon>Magnoliopsida</taxon>
        <taxon>eudicotyledons</taxon>
        <taxon>Gunneridae</taxon>
        <taxon>Pentapetalae</taxon>
        <taxon>rosids</taxon>
        <taxon>malvids</taxon>
        <taxon>Malvales</taxon>
        <taxon>Dipterocarpaceae</taxon>
        <taxon>Rubroshorea</taxon>
    </lineage>
</organism>
<gene>
    <name evidence="1" type="ORF">SLEP1_g3570</name>
</gene>
<sequence length="36" mass="4419">MSYRAFNWLWIIFPFFLCGKNRKTNGGYKKMRVFVV</sequence>
<protein>
    <submittedName>
        <fullName evidence="1">Uncharacterized protein</fullName>
    </submittedName>
</protein>
<dbReference type="AlphaFoldDB" id="A0AAV5HLD3"/>
<dbReference type="EMBL" id="BPVZ01000003">
    <property type="protein sequence ID" value="GKU89433.1"/>
    <property type="molecule type" value="Genomic_DNA"/>
</dbReference>
<proteinExistence type="predicted"/>
<evidence type="ECO:0000313" key="2">
    <source>
        <dbReference type="Proteomes" id="UP001054252"/>
    </source>
</evidence>
<accession>A0AAV5HLD3</accession>
<comment type="caution">
    <text evidence="1">The sequence shown here is derived from an EMBL/GenBank/DDBJ whole genome shotgun (WGS) entry which is preliminary data.</text>
</comment>
<dbReference type="Proteomes" id="UP001054252">
    <property type="component" value="Unassembled WGS sequence"/>
</dbReference>
<name>A0AAV5HLD3_9ROSI</name>
<keyword evidence="2" id="KW-1185">Reference proteome</keyword>